<reference evidence="2 4" key="1">
    <citation type="journal article" date="2014" name="BMC Genomics">
        <title>Genome sequence of Anopheles sinensis provides insight into genetics basis of mosquito competence for malaria parasites.</title>
        <authorList>
            <person name="Zhou D."/>
            <person name="Zhang D."/>
            <person name="Ding G."/>
            <person name="Shi L."/>
            <person name="Hou Q."/>
            <person name="Ye Y."/>
            <person name="Xu Y."/>
            <person name="Zhou H."/>
            <person name="Xiong C."/>
            <person name="Li S."/>
            <person name="Yu J."/>
            <person name="Hong S."/>
            <person name="Yu X."/>
            <person name="Zou P."/>
            <person name="Chen C."/>
            <person name="Chang X."/>
            <person name="Wang W."/>
            <person name="Lv Y."/>
            <person name="Sun Y."/>
            <person name="Ma L."/>
            <person name="Shen B."/>
            <person name="Zhu C."/>
        </authorList>
    </citation>
    <scope>NUCLEOTIDE SEQUENCE [LARGE SCALE GENOMIC DNA]</scope>
</reference>
<dbReference type="EMBL" id="KE525420">
    <property type="protein sequence ID" value="KFB53608.1"/>
    <property type="molecule type" value="Genomic_DNA"/>
</dbReference>
<sequence>MHCLVMLPDSSTKPRELQPLGNGKLHDPQHAHGAGIGFCLAPGKVRQITPSRPRWELLLTFCPERTGNILCCTGRRYWKAPLEPEHVSSSCGSHAIAFLT</sequence>
<protein>
    <submittedName>
        <fullName evidence="2 3">Adenosine deaminase-like protein-like protein</fullName>
    </submittedName>
</protein>
<evidence type="ECO:0000313" key="4">
    <source>
        <dbReference type="Proteomes" id="UP000030765"/>
    </source>
</evidence>
<organism evidence="2">
    <name type="scientific">Anopheles sinensis</name>
    <name type="common">Mosquito</name>
    <dbReference type="NCBI Taxonomy" id="74873"/>
    <lineage>
        <taxon>Eukaryota</taxon>
        <taxon>Metazoa</taxon>
        <taxon>Ecdysozoa</taxon>
        <taxon>Arthropoda</taxon>
        <taxon>Hexapoda</taxon>
        <taxon>Insecta</taxon>
        <taxon>Pterygota</taxon>
        <taxon>Neoptera</taxon>
        <taxon>Endopterygota</taxon>
        <taxon>Diptera</taxon>
        <taxon>Nematocera</taxon>
        <taxon>Culicoidea</taxon>
        <taxon>Culicidae</taxon>
        <taxon>Anophelinae</taxon>
        <taxon>Anopheles</taxon>
    </lineage>
</organism>
<gene>
    <name evidence="2" type="ORF">ZHAS_00021847</name>
</gene>
<dbReference type="AlphaFoldDB" id="A0A084WTR4"/>
<dbReference type="EnsemblMetazoa" id="ASIC021847-RA">
    <property type="protein sequence ID" value="ASIC021847-PA"/>
    <property type="gene ID" value="ASIC021847"/>
</dbReference>
<feature type="region of interest" description="Disordered" evidence="1">
    <location>
        <begin position="5"/>
        <end position="26"/>
    </location>
</feature>
<proteinExistence type="predicted"/>
<dbReference type="Proteomes" id="UP000030765">
    <property type="component" value="Unassembled WGS sequence"/>
</dbReference>
<keyword evidence="4" id="KW-1185">Reference proteome</keyword>
<evidence type="ECO:0000313" key="2">
    <source>
        <dbReference type="EMBL" id="KFB53608.1"/>
    </source>
</evidence>
<dbReference type="VEuPathDB" id="VectorBase:ASIC021847"/>
<reference evidence="3" key="2">
    <citation type="submission" date="2020-05" db="UniProtKB">
        <authorList>
            <consortium name="EnsemblMetazoa"/>
        </authorList>
    </citation>
    <scope>IDENTIFICATION</scope>
</reference>
<evidence type="ECO:0000256" key="1">
    <source>
        <dbReference type="SAM" id="MobiDB-lite"/>
    </source>
</evidence>
<evidence type="ECO:0000313" key="3">
    <source>
        <dbReference type="EnsemblMetazoa" id="ASIC021847-PA"/>
    </source>
</evidence>
<accession>A0A084WTR4</accession>
<dbReference type="EMBL" id="ATLV01026912">
    <property type="status" value="NOT_ANNOTATED_CDS"/>
    <property type="molecule type" value="Genomic_DNA"/>
</dbReference>
<name>A0A084WTR4_ANOSI</name>